<reference evidence="2 3" key="1">
    <citation type="submission" date="2016-11" db="EMBL/GenBank/DDBJ databases">
        <title>The macronuclear genome of Stentor coeruleus: a giant cell with tiny introns.</title>
        <authorList>
            <person name="Slabodnick M."/>
            <person name="Ruby J.G."/>
            <person name="Reiff S.B."/>
            <person name="Swart E.C."/>
            <person name="Gosai S."/>
            <person name="Prabakaran S."/>
            <person name="Witkowska E."/>
            <person name="Larue G.E."/>
            <person name="Fisher S."/>
            <person name="Freeman R.M."/>
            <person name="Gunawardena J."/>
            <person name="Chu W."/>
            <person name="Stover N.A."/>
            <person name="Gregory B.D."/>
            <person name="Nowacki M."/>
            <person name="Derisi J."/>
            <person name="Roy S.W."/>
            <person name="Marshall W.F."/>
            <person name="Sood P."/>
        </authorList>
    </citation>
    <scope>NUCLEOTIDE SEQUENCE [LARGE SCALE GENOMIC DNA]</scope>
    <source>
        <strain evidence="2">WM001</strain>
    </source>
</reference>
<feature type="compositionally biased region" description="Polar residues" evidence="1">
    <location>
        <begin position="49"/>
        <end position="64"/>
    </location>
</feature>
<name>A0A1R2BIG3_9CILI</name>
<evidence type="ECO:0000313" key="2">
    <source>
        <dbReference type="EMBL" id="OMJ76560.1"/>
    </source>
</evidence>
<feature type="region of interest" description="Disordered" evidence="1">
    <location>
        <begin position="45"/>
        <end position="75"/>
    </location>
</feature>
<gene>
    <name evidence="2" type="ORF">SteCoe_24051</name>
</gene>
<keyword evidence="3" id="KW-1185">Reference proteome</keyword>
<accession>A0A1R2BIG3</accession>
<sequence length="226" mass="26154">MYHSKNSRHLTAIQTSKTSDFFPNSNHIYNTPPNTTISITRKGEELSLKPNSPYKSPKSITNQNKKSKNTHFPTTPGLYKFIPATEVVYNEKTQNPEDENPTEEVSNDIISNLLYEKQIKQSLIYPTMFSNKCTLLETKSNKTENFLTDSPENHKVSSLYTLSSTNSYKKDQVHNDYWDKKNINKKKVLFYMLTNGKNNGLGKIYCEKCKENMWYSVKIRDIKGNL</sequence>
<evidence type="ECO:0000313" key="3">
    <source>
        <dbReference type="Proteomes" id="UP000187209"/>
    </source>
</evidence>
<comment type="caution">
    <text evidence="2">The sequence shown here is derived from an EMBL/GenBank/DDBJ whole genome shotgun (WGS) entry which is preliminary data.</text>
</comment>
<dbReference type="Proteomes" id="UP000187209">
    <property type="component" value="Unassembled WGS sequence"/>
</dbReference>
<proteinExistence type="predicted"/>
<dbReference type="AlphaFoldDB" id="A0A1R2BIG3"/>
<protein>
    <submittedName>
        <fullName evidence="2">Uncharacterized protein</fullName>
    </submittedName>
</protein>
<dbReference type="EMBL" id="MPUH01000625">
    <property type="protein sequence ID" value="OMJ76560.1"/>
    <property type="molecule type" value="Genomic_DNA"/>
</dbReference>
<organism evidence="2 3">
    <name type="scientific">Stentor coeruleus</name>
    <dbReference type="NCBI Taxonomy" id="5963"/>
    <lineage>
        <taxon>Eukaryota</taxon>
        <taxon>Sar</taxon>
        <taxon>Alveolata</taxon>
        <taxon>Ciliophora</taxon>
        <taxon>Postciliodesmatophora</taxon>
        <taxon>Heterotrichea</taxon>
        <taxon>Heterotrichida</taxon>
        <taxon>Stentoridae</taxon>
        <taxon>Stentor</taxon>
    </lineage>
</organism>
<evidence type="ECO:0000256" key="1">
    <source>
        <dbReference type="SAM" id="MobiDB-lite"/>
    </source>
</evidence>